<evidence type="ECO:0000256" key="7">
    <source>
        <dbReference type="ARBA" id="ARBA00022989"/>
    </source>
</evidence>
<dbReference type="GO" id="GO:0000160">
    <property type="term" value="P:phosphorelay signal transduction system"/>
    <property type="evidence" value="ECO:0007669"/>
    <property type="project" value="TreeGrafter"/>
</dbReference>
<dbReference type="GO" id="GO:0005886">
    <property type="term" value="C:plasma membrane"/>
    <property type="evidence" value="ECO:0007669"/>
    <property type="project" value="TreeGrafter"/>
</dbReference>
<keyword evidence="6 10" id="KW-0418">Kinase</keyword>
<sequence length="445" mass="47104">MARRARARELLDRSRVLLDRSRVAAAQFLDPPGHAPPVRRAIEAAPAAPAGAGQADAGQPERGAPEEALVDICASIALRDLNLVDSLLSQLEEMENKEEDERRLGQLYRLDHLATRLRRNAENLRVLAGRDASDTAAGTSSLVDTVRAAMSSIDQYSRITIGRVVSLGVVGFAAEDLSRLLAELLDNAANQSPPNSPVRVSAHLTEHGSVLVRIEDEGIGLPPERLRELNDRLSHAPVLDDDAVRHMGLAVVRRLAGRHDMRVSLDRRVPHGTTATVLVPSSLVAELPEASWSGTQTVVFAQGTRPVAGAVPEQAAPPADDGQQGLFDDAQPGSVSGELPRRNPGKAATATEAMPRRRPAPAPPTVGGTTPSGLPRRVSRSLKSPSGEQARDAASAPTGEQDEPDTAGHDQLLADLDAFSDGEQAAKDGQQLSSGEADPSSEGKQ</sequence>
<keyword evidence="7" id="KW-1133">Transmembrane helix</keyword>
<dbReference type="PROSITE" id="PS50109">
    <property type="entry name" value="HIS_KIN"/>
    <property type="match status" value="1"/>
</dbReference>
<protein>
    <recommendedName>
        <fullName evidence="2">histidine kinase</fullName>
        <ecNumber evidence="2">2.7.13.3</ecNumber>
    </recommendedName>
</protein>
<dbReference type="Proteomes" id="UP000249915">
    <property type="component" value="Unassembled WGS sequence"/>
</dbReference>
<dbReference type="SMART" id="SM00387">
    <property type="entry name" value="HATPase_c"/>
    <property type="match status" value="1"/>
</dbReference>
<evidence type="ECO:0000256" key="8">
    <source>
        <dbReference type="SAM" id="MobiDB-lite"/>
    </source>
</evidence>
<keyword evidence="11" id="KW-1185">Reference proteome</keyword>
<comment type="catalytic activity">
    <reaction evidence="1">
        <text>ATP + protein L-histidine = ADP + protein N-phospho-L-histidine.</text>
        <dbReference type="EC" id="2.7.13.3"/>
    </reaction>
</comment>
<feature type="region of interest" description="Disordered" evidence="8">
    <location>
        <begin position="311"/>
        <end position="445"/>
    </location>
</feature>
<keyword evidence="5" id="KW-0812">Transmembrane</keyword>
<accession>A0A2V4AQD1</accession>
<dbReference type="OrthoDB" id="3502710at2"/>
<dbReference type="GO" id="GO:0004673">
    <property type="term" value="F:protein histidine kinase activity"/>
    <property type="evidence" value="ECO:0007669"/>
    <property type="project" value="UniProtKB-EC"/>
</dbReference>
<proteinExistence type="predicted"/>
<name>A0A2V4AQD1_9PSEU</name>
<dbReference type="EMBL" id="MASW01000005">
    <property type="protein sequence ID" value="PXY22910.1"/>
    <property type="molecule type" value="Genomic_DNA"/>
</dbReference>
<evidence type="ECO:0000256" key="4">
    <source>
        <dbReference type="ARBA" id="ARBA00022679"/>
    </source>
</evidence>
<organism evidence="10 11">
    <name type="scientific">Prauserella muralis</name>
    <dbReference type="NCBI Taxonomy" id="588067"/>
    <lineage>
        <taxon>Bacteria</taxon>
        <taxon>Bacillati</taxon>
        <taxon>Actinomycetota</taxon>
        <taxon>Actinomycetes</taxon>
        <taxon>Pseudonocardiales</taxon>
        <taxon>Pseudonocardiaceae</taxon>
        <taxon>Prauserella</taxon>
    </lineage>
</organism>
<dbReference type="InterPro" id="IPR050428">
    <property type="entry name" value="TCS_sensor_his_kinase"/>
</dbReference>
<dbReference type="PANTHER" id="PTHR45436">
    <property type="entry name" value="SENSOR HISTIDINE KINASE YKOH"/>
    <property type="match status" value="1"/>
</dbReference>
<feature type="domain" description="Histidine kinase" evidence="9">
    <location>
        <begin position="177"/>
        <end position="283"/>
    </location>
</feature>
<keyword evidence="7" id="KW-0472">Membrane</keyword>
<keyword evidence="4" id="KW-0808">Transferase</keyword>
<dbReference type="EC" id="2.7.13.3" evidence="2"/>
<dbReference type="InterPro" id="IPR036890">
    <property type="entry name" value="HATPase_C_sf"/>
</dbReference>
<dbReference type="RefSeq" id="WP_112283515.1">
    <property type="nucleotide sequence ID" value="NZ_MASW01000005.1"/>
</dbReference>
<dbReference type="InterPro" id="IPR005467">
    <property type="entry name" value="His_kinase_dom"/>
</dbReference>
<comment type="caution">
    <text evidence="10">The sequence shown here is derived from an EMBL/GenBank/DDBJ whole genome shotgun (WGS) entry which is preliminary data.</text>
</comment>
<dbReference type="SUPFAM" id="SSF55874">
    <property type="entry name" value="ATPase domain of HSP90 chaperone/DNA topoisomerase II/histidine kinase"/>
    <property type="match status" value="1"/>
</dbReference>
<evidence type="ECO:0000313" key="10">
    <source>
        <dbReference type="EMBL" id="PXY22910.1"/>
    </source>
</evidence>
<dbReference type="InterPro" id="IPR003594">
    <property type="entry name" value="HATPase_dom"/>
</dbReference>
<dbReference type="Pfam" id="PF02518">
    <property type="entry name" value="HATPase_c"/>
    <property type="match status" value="1"/>
</dbReference>
<evidence type="ECO:0000256" key="6">
    <source>
        <dbReference type="ARBA" id="ARBA00022777"/>
    </source>
</evidence>
<evidence type="ECO:0000256" key="1">
    <source>
        <dbReference type="ARBA" id="ARBA00000085"/>
    </source>
</evidence>
<evidence type="ECO:0000256" key="3">
    <source>
        <dbReference type="ARBA" id="ARBA00022553"/>
    </source>
</evidence>
<dbReference type="PANTHER" id="PTHR45436:SF5">
    <property type="entry name" value="SENSOR HISTIDINE KINASE TRCS"/>
    <property type="match status" value="1"/>
</dbReference>
<evidence type="ECO:0000259" key="9">
    <source>
        <dbReference type="PROSITE" id="PS50109"/>
    </source>
</evidence>
<evidence type="ECO:0000313" key="11">
    <source>
        <dbReference type="Proteomes" id="UP000249915"/>
    </source>
</evidence>
<dbReference type="AlphaFoldDB" id="A0A2V4AQD1"/>
<gene>
    <name evidence="10" type="ORF">BAY60_20715</name>
</gene>
<keyword evidence="3" id="KW-0597">Phosphoprotein</keyword>
<reference evidence="10 11" key="1">
    <citation type="submission" date="2016-07" db="EMBL/GenBank/DDBJ databases">
        <title>Draft genome sequence of Prauserella muralis DSM 45305, isolated from a mould-covered wall in an indoor environment.</title>
        <authorList>
            <person name="Ruckert C."/>
            <person name="Albersmeier A."/>
            <person name="Jiang C.-L."/>
            <person name="Jiang Y."/>
            <person name="Kalinowski J."/>
            <person name="Schneider O."/>
            <person name="Winkler A."/>
            <person name="Zotchev S.B."/>
        </authorList>
    </citation>
    <scope>NUCLEOTIDE SEQUENCE [LARGE SCALE GENOMIC DNA]</scope>
    <source>
        <strain evidence="10 11">DSM 45305</strain>
    </source>
</reference>
<dbReference type="Gene3D" id="3.30.565.10">
    <property type="entry name" value="Histidine kinase-like ATPase, C-terminal domain"/>
    <property type="match status" value="1"/>
</dbReference>
<evidence type="ECO:0000256" key="5">
    <source>
        <dbReference type="ARBA" id="ARBA00022692"/>
    </source>
</evidence>
<evidence type="ECO:0000256" key="2">
    <source>
        <dbReference type="ARBA" id="ARBA00012438"/>
    </source>
</evidence>